<dbReference type="RefSeq" id="WP_167738568.1">
    <property type="nucleotide sequence ID" value="NZ_FNFU01000007.1"/>
</dbReference>
<dbReference type="InterPro" id="IPR001173">
    <property type="entry name" value="Glyco_trans_2-like"/>
</dbReference>
<dbReference type="EMBL" id="FNFU01000007">
    <property type="protein sequence ID" value="SDK52278.1"/>
    <property type="molecule type" value="Genomic_DNA"/>
</dbReference>
<evidence type="ECO:0000313" key="2">
    <source>
        <dbReference type="EMBL" id="SDK52278.1"/>
    </source>
</evidence>
<dbReference type="SUPFAM" id="SSF53448">
    <property type="entry name" value="Nucleotide-diphospho-sugar transferases"/>
    <property type="match status" value="1"/>
</dbReference>
<dbReference type="STRING" id="386301.SAMN05216282_10790"/>
<dbReference type="InterPro" id="IPR029044">
    <property type="entry name" value="Nucleotide-diphossugar_trans"/>
</dbReference>
<gene>
    <name evidence="2" type="ORF">SAMN05216282_10790</name>
</gene>
<dbReference type="GO" id="GO:0016020">
    <property type="term" value="C:membrane"/>
    <property type="evidence" value="ECO:0007669"/>
    <property type="project" value="InterPro"/>
</dbReference>
<proteinExistence type="predicted"/>
<protein>
    <submittedName>
        <fullName evidence="2">CDP-glycerol glycerophosphotransferase, TagB/SpsB family</fullName>
    </submittedName>
</protein>
<dbReference type="Gene3D" id="3.90.550.10">
    <property type="entry name" value="Spore Coat Polysaccharide Biosynthesis Protein SpsA, Chain A"/>
    <property type="match status" value="1"/>
</dbReference>
<dbReference type="CDD" id="cd00761">
    <property type="entry name" value="Glyco_tranf_GTA_type"/>
    <property type="match status" value="1"/>
</dbReference>
<keyword evidence="3" id="KW-1185">Reference proteome</keyword>
<dbReference type="SUPFAM" id="SSF53756">
    <property type="entry name" value="UDP-Glycosyltransferase/glycogen phosphorylase"/>
    <property type="match status" value="1"/>
</dbReference>
<name>A0A1G9CKX5_9MICO</name>
<dbReference type="Pfam" id="PF00535">
    <property type="entry name" value="Glycos_transf_2"/>
    <property type="match status" value="1"/>
</dbReference>
<keyword evidence="2" id="KW-0808">Transferase</keyword>
<dbReference type="Proteomes" id="UP000198701">
    <property type="component" value="Unassembled WGS sequence"/>
</dbReference>
<sequence>MTAPLFSVISPVYNVGRYLEEYCQSLENQTIGIENLEVILVDDGSTDDSLELLQSFAARYPHNVRVVHKENGGQASARNAGIILATAPWVCFPDPDDVLSPNYFESMRDYMKEPGSAETALFAGRVIIWDEATGKRSDSHPTSFRFRFGNSTTDLTAKPNFIHGNATVSAFKREVIVASGLRFDERLRTRFEDAGFIAEYLLVFDKPILGLVKDSRYFYRRRSDGSSTLQGSHSDARSYVDVPQFGHLYVLKLAQELRGEVPRWLQWFIIYDIVWMFKADLAAKEPTRALAPEVLSAFHRSVAEIMTYIEPESVLGFDMMAVPRWMREALAFGYSELDYVGPVYIGPTDAARDLIQICYRFSGHERAETIWVKGKKVQAHHAKTQPLDVLGRTVLRERKLWVSSLGAIRFELDGKLQPFITSESSNSAHKFRREQILRAERFRKTSGIPMRFRQVEGRMSTLMLERVKGWLSVRKRALRKAHRQDVLLGAILRLMPVRRAYAGAWALLDREFQANDSAEELYRWVRANKPQVKLRFVLRKGTADWARLKGDGFKLVDYGSYRWKVLMLLAEHVVSSHIDAYISNPLPSQRYGRPQWKLTFLQHGIIKGDISPWLNTKNIDVFVTSTEDEYRYISGESVYKFGPKEVRLTGLPRHDALLAKSGALRDSEVTQILIAPTWRKYLAGRVLGADSSVREANTEFMQSEYAQAWQELVQSEELRQFAAGNGLKIVFMPHPNIQPHLGEFAIPHWVETKLYGNIDVQDVVSRSAVMITDFSSIAFNMAYLYRPVVYYQFDTARYEAEHIEGKGYYDYPTHGFGPVVPDVNGVMGGLRSLWNDREFAGGYADRAKRTFPVRDGRNSERVFKAISDLNRPVSFARGSKPAAADSWENPDEGLALQPDCADRREDNPTTTNLGSFGVDGVTTVGGVDSLH</sequence>
<evidence type="ECO:0000313" key="3">
    <source>
        <dbReference type="Proteomes" id="UP000198701"/>
    </source>
</evidence>
<accession>A0A1G9CKX5</accession>
<dbReference type="Gene3D" id="3.40.50.12580">
    <property type="match status" value="1"/>
</dbReference>
<organism evidence="2 3">
    <name type="scientific">Cryobacterium psychrotolerans</name>
    <dbReference type="NCBI Taxonomy" id="386301"/>
    <lineage>
        <taxon>Bacteria</taxon>
        <taxon>Bacillati</taxon>
        <taxon>Actinomycetota</taxon>
        <taxon>Actinomycetes</taxon>
        <taxon>Micrococcales</taxon>
        <taxon>Microbacteriaceae</taxon>
        <taxon>Cryobacterium</taxon>
    </lineage>
</organism>
<dbReference type="PANTHER" id="PTHR22916">
    <property type="entry name" value="GLYCOSYLTRANSFERASE"/>
    <property type="match status" value="1"/>
</dbReference>
<dbReference type="GO" id="GO:0016758">
    <property type="term" value="F:hexosyltransferase activity"/>
    <property type="evidence" value="ECO:0007669"/>
    <property type="project" value="UniProtKB-ARBA"/>
</dbReference>
<dbReference type="InterPro" id="IPR043148">
    <property type="entry name" value="TagF_C"/>
</dbReference>
<dbReference type="AlphaFoldDB" id="A0A1G9CKX5"/>
<dbReference type="InterPro" id="IPR007554">
    <property type="entry name" value="Glycerophosphate_synth"/>
</dbReference>
<dbReference type="PANTHER" id="PTHR22916:SF3">
    <property type="entry name" value="UDP-GLCNAC:BETAGAL BETA-1,3-N-ACETYLGLUCOSAMINYLTRANSFERASE-LIKE PROTEIN 1"/>
    <property type="match status" value="1"/>
</dbReference>
<dbReference type="GO" id="GO:0047355">
    <property type="term" value="F:CDP-glycerol glycerophosphotransferase activity"/>
    <property type="evidence" value="ECO:0007669"/>
    <property type="project" value="InterPro"/>
</dbReference>
<dbReference type="Pfam" id="PF04464">
    <property type="entry name" value="Glyphos_transf"/>
    <property type="match status" value="1"/>
</dbReference>
<reference evidence="2 3" key="1">
    <citation type="submission" date="2016-10" db="EMBL/GenBank/DDBJ databases">
        <authorList>
            <person name="de Groot N.N."/>
        </authorList>
    </citation>
    <scope>NUCLEOTIDE SEQUENCE [LARGE SCALE GENOMIC DNA]</scope>
    <source>
        <strain evidence="2 3">CGMCC 1.5382</strain>
    </source>
</reference>
<feature type="domain" description="Glycosyltransferase 2-like" evidence="1">
    <location>
        <begin position="7"/>
        <end position="176"/>
    </location>
</feature>
<evidence type="ECO:0000259" key="1">
    <source>
        <dbReference type="Pfam" id="PF00535"/>
    </source>
</evidence>